<reference evidence="1 2" key="1">
    <citation type="journal article" date="2018" name="Sci. Rep.">
        <title>Genomic signatures of local adaptation to the degree of environmental predictability in rotifers.</title>
        <authorList>
            <person name="Franch-Gras L."/>
            <person name="Hahn C."/>
            <person name="Garcia-Roger E.M."/>
            <person name="Carmona M.J."/>
            <person name="Serra M."/>
            <person name="Gomez A."/>
        </authorList>
    </citation>
    <scope>NUCLEOTIDE SEQUENCE [LARGE SCALE GENOMIC DNA]</scope>
    <source>
        <strain evidence="1">HYR1</strain>
    </source>
</reference>
<dbReference type="EMBL" id="REGN01002832">
    <property type="protein sequence ID" value="RNA25940.1"/>
    <property type="molecule type" value="Genomic_DNA"/>
</dbReference>
<evidence type="ECO:0000313" key="2">
    <source>
        <dbReference type="Proteomes" id="UP000276133"/>
    </source>
</evidence>
<name>A0A3M7RRA0_BRAPC</name>
<dbReference type="Proteomes" id="UP000276133">
    <property type="component" value="Unassembled WGS sequence"/>
</dbReference>
<accession>A0A3M7RRA0</accession>
<comment type="caution">
    <text evidence="1">The sequence shown here is derived from an EMBL/GenBank/DDBJ whole genome shotgun (WGS) entry which is preliminary data.</text>
</comment>
<proteinExistence type="predicted"/>
<keyword evidence="2" id="KW-1185">Reference proteome</keyword>
<sequence length="283" mass="33847">MEKRFDENFQPKTSDTRYRFDFIFYPRVLEICLNYITHIKRQQRMELISKITTLDELEKFDQKYKQFQSTSLNFLKRLLYLIETSNYNLQLILNQNFRSYFIQLLHKPVFKEELMDNTFTFYQTELEIIEHTYDIMYHISSLDITASFLTNLFEVIVDNQFQDIILENKHLSASSLKIISLLNKIKKLSANLVMRLVPISNENRIVKSGQQTSDFSHFSYSIGFMIRFDNNSINYSSNSNDSYMHLFSINLEDENSSFEIWLSQNGSILFMSPCNTFYRMLFK</sequence>
<dbReference type="AlphaFoldDB" id="A0A3M7RRA0"/>
<organism evidence="1 2">
    <name type="scientific">Brachionus plicatilis</name>
    <name type="common">Marine rotifer</name>
    <name type="synonym">Brachionus muelleri</name>
    <dbReference type="NCBI Taxonomy" id="10195"/>
    <lineage>
        <taxon>Eukaryota</taxon>
        <taxon>Metazoa</taxon>
        <taxon>Spiralia</taxon>
        <taxon>Gnathifera</taxon>
        <taxon>Rotifera</taxon>
        <taxon>Eurotatoria</taxon>
        <taxon>Monogononta</taxon>
        <taxon>Pseudotrocha</taxon>
        <taxon>Ploima</taxon>
        <taxon>Brachionidae</taxon>
        <taxon>Brachionus</taxon>
    </lineage>
</organism>
<gene>
    <name evidence="1" type="ORF">BpHYR1_037849</name>
</gene>
<evidence type="ECO:0000313" key="1">
    <source>
        <dbReference type="EMBL" id="RNA25940.1"/>
    </source>
</evidence>
<protein>
    <submittedName>
        <fullName evidence="1">Uncharacterized protein</fullName>
    </submittedName>
</protein>